<keyword evidence="5" id="KW-0325">Glycoprotein</keyword>
<keyword evidence="6" id="KW-0119">Carbohydrate metabolism</keyword>
<dbReference type="Pfam" id="PF01915">
    <property type="entry name" value="Glyco_hydro_3_C"/>
    <property type="match status" value="1"/>
</dbReference>
<evidence type="ECO:0000256" key="6">
    <source>
        <dbReference type="ARBA" id="ARBA00023277"/>
    </source>
</evidence>
<comment type="catalytic activity">
    <reaction evidence="1">
        <text>Hydrolysis of terminal, non-reducing beta-D-glucosyl residues with release of beta-D-glucose.</text>
        <dbReference type="EC" id="3.2.1.21"/>
    </reaction>
</comment>
<dbReference type="InterPro" id="IPR001764">
    <property type="entry name" value="Glyco_hydro_3_N"/>
</dbReference>
<dbReference type="InterPro" id="IPR036881">
    <property type="entry name" value="Glyco_hydro_3_C_sf"/>
</dbReference>
<dbReference type="STRING" id="1325734.A0A428QY79"/>
<dbReference type="SMART" id="SM01217">
    <property type="entry name" value="Fn3_like"/>
    <property type="match status" value="1"/>
</dbReference>
<dbReference type="FunFam" id="3.40.50.1700:FF:000009">
    <property type="entry name" value="Periplasmic beta-glucosidase"/>
    <property type="match status" value="1"/>
</dbReference>
<organism evidence="10 11">
    <name type="scientific">Fusarium duplospermum</name>
    <dbReference type="NCBI Taxonomy" id="1325734"/>
    <lineage>
        <taxon>Eukaryota</taxon>
        <taxon>Fungi</taxon>
        <taxon>Dikarya</taxon>
        <taxon>Ascomycota</taxon>
        <taxon>Pezizomycotina</taxon>
        <taxon>Sordariomycetes</taxon>
        <taxon>Hypocreomycetidae</taxon>
        <taxon>Hypocreales</taxon>
        <taxon>Nectriaceae</taxon>
        <taxon>Fusarium</taxon>
        <taxon>Fusarium solani species complex</taxon>
    </lineage>
</organism>
<dbReference type="EC" id="3.2.1.21" evidence="3"/>
<dbReference type="Pfam" id="PF14310">
    <property type="entry name" value="Fn3-like"/>
    <property type="match status" value="1"/>
</dbReference>
<dbReference type="Gene3D" id="3.20.20.300">
    <property type="entry name" value="Glycoside hydrolase, family 3, N-terminal domain"/>
    <property type="match status" value="1"/>
</dbReference>
<evidence type="ECO:0000256" key="1">
    <source>
        <dbReference type="ARBA" id="ARBA00000448"/>
    </source>
</evidence>
<keyword evidence="4" id="KW-0378">Hydrolase</keyword>
<proteinExistence type="inferred from homology"/>
<dbReference type="SUPFAM" id="SSF51445">
    <property type="entry name" value="(Trans)glycosidases"/>
    <property type="match status" value="1"/>
</dbReference>
<dbReference type="AlphaFoldDB" id="A0A428QY79"/>
<evidence type="ECO:0000259" key="9">
    <source>
        <dbReference type="SMART" id="SM01217"/>
    </source>
</evidence>
<evidence type="ECO:0000256" key="4">
    <source>
        <dbReference type="ARBA" id="ARBA00022801"/>
    </source>
</evidence>
<dbReference type="PANTHER" id="PTHR30620:SF117">
    <property type="entry name" value="BETA-1,4-XYLOSIDASE (EUROFUNG)"/>
    <property type="match status" value="1"/>
</dbReference>
<dbReference type="InterPro" id="IPR017853">
    <property type="entry name" value="GH"/>
</dbReference>
<evidence type="ECO:0000313" key="11">
    <source>
        <dbReference type="Proteomes" id="UP000288168"/>
    </source>
</evidence>
<dbReference type="Gene3D" id="2.60.40.10">
    <property type="entry name" value="Immunoglobulins"/>
    <property type="match status" value="1"/>
</dbReference>
<dbReference type="EMBL" id="NKCI01000010">
    <property type="protein sequence ID" value="RSL70277.1"/>
    <property type="molecule type" value="Genomic_DNA"/>
</dbReference>
<accession>A0A428QY79</accession>
<dbReference type="Proteomes" id="UP000288168">
    <property type="component" value="Unassembled WGS sequence"/>
</dbReference>
<evidence type="ECO:0000256" key="7">
    <source>
        <dbReference type="ARBA" id="ARBA00023295"/>
    </source>
</evidence>
<dbReference type="InterPro" id="IPR002772">
    <property type="entry name" value="Glyco_hydro_3_C"/>
</dbReference>
<dbReference type="PRINTS" id="PR00133">
    <property type="entry name" value="GLHYDRLASE3"/>
</dbReference>
<keyword evidence="11" id="KW-1185">Reference proteome</keyword>
<evidence type="ECO:0000256" key="8">
    <source>
        <dbReference type="ARBA" id="ARBA00023326"/>
    </source>
</evidence>
<dbReference type="InterPro" id="IPR036962">
    <property type="entry name" value="Glyco_hydro_3_N_sf"/>
</dbReference>
<reference evidence="10 11" key="1">
    <citation type="submission" date="2017-06" db="EMBL/GenBank/DDBJ databases">
        <title>Comparative genomic analysis of Ambrosia Fusariam Clade fungi.</title>
        <authorList>
            <person name="Stajich J.E."/>
            <person name="Carrillo J."/>
            <person name="Kijimoto T."/>
            <person name="Eskalen A."/>
            <person name="O'Donnell K."/>
            <person name="Kasson M."/>
        </authorList>
    </citation>
    <scope>NUCLEOTIDE SEQUENCE [LARGE SCALE GENOMIC DNA]</scope>
    <source>
        <strain evidence="10 11">NRRL62584</strain>
    </source>
</reference>
<evidence type="ECO:0000256" key="3">
    <source>
        <dbReference type="ARBA" id="ARBA00012744"/>
    </source>
</evidence>
<keyword evidence="8" id="KW-0624">Polysaccharide degradation</keyword>
<dbReference type="Gene3D" id="3.40.50.1700">
    <property type="entry name" value="Glycoside hydrolase family 3 C-terminal domain"/>
    <property type="match status" value="1"/>
</dbReference>
<evidence type="ECO:0000256" key="5">
    <source>
        <dbReference type="ARBA" id="ARBA00023180"/>
    </source>
</evidence>
<dbReference type="PANTHER" id="PTHR30620">
    <property type="entry name" value="PERIPLASMIC BETA-GLUCOSIDASE-RELATED"/>
    <property type="match status" value="1"/>
</dbReference>
<evidence type="ECO:0000256" key="2">
    <source>
        <dbReference type="ARBA" id="ARBA00005336"/>
    </source>
</evidence>
<sequence length="794" mass="86687">MPLILPLKSSYSPAFSRDSFKPLDMKLSSYLCAAVLATAGQAAKDTPLYKDPKASVDDRVADLLKRMTVKDKMAQLIQGDMSNYLNLTDGRVNKTGLAWNMDNRANSLWTGLYAKMETVKKAANLAQDYMLKETELGIPTFVQSEGLRGVLILNGTIFNSPIGMGCSFNPELIEKMAGVIATESRALGINQLFSPQADLARELRFGRVEECFSEDPFLTGEMSYRYVKGLQAGGVSAMVKHFAAFATPEQGINTAPVHGGERELRSLYLPPLKRAIIDGGATSVMSSYNSYDGVPVVSDSYLLTDILRDEWGYEYYVISDAGGTARLANAFYVCPIEDNECITLEALPAGGDAEMGGGYWSYESIPDLVKSGKLEEAILDKAVSRVLRAKFTMGLFEKPFTGVADDKIWDYINTKKHKKLARELDAESIVLLENHDNVLPLKKDANVAVIGPMAHGYVNYGDYVIHTAPSRGVTPLDGIKAVSKGKVTYAKGCERWSNDDSGFDEAVAAAEKADVAVVVVGTWSRDQNELWAGLNATTGEHIDISNLDLVGAMPRLVKAIIETGKPTVVVYSSGKPITEPWISEEAAALVQQFYQSEQGGNALADILYGEVNPSGKLSVSFPYDVGTLPIYYDHLNSARTWPNPGKVYENGTLKFGNNYVLENPTALYGFGYGLSYSKFEFSNIAVSKENVTASDTVTVSVDVANKSKRDGAEVVQLYVKDMLTSVDVPRFQLKGFKKVTVKAGKTTTVKIDLKVADWGLYNRKMKYVVEPGDFTVYVGNSSEDFKGNVTVTVA</sequence>
<dbReference type="Pfam" id="PF00933">
    <property type="entry name" value="Glyco_hydro_3"/>
    <property type="match status" value="1"/>
</dbReference>
<protein>
    <recommendedName>
        <fullName evidence="3">beta-glucosidase</fullName>
        <ecNumber evidence="3">3.2.1.21</ecNumber>
    </recommendedName>
</protein>
<comment type="caution">
    <text evidence="10">The sequence shown here is derived from an EMBL/GenBank/DDBJ whole genome shotgun (WGS) entry which is preliminary data.</text>
</comment>
<feature type="domain" description="Fibronectin type III-like" evidence="9">
    <location>
        <begin position="713"/>
        <end position="782"/>
    </location>
</feature>
<name>A0A428QY79_9HYPO</name>
<dbReference type="GO" id="GO:0009251">
    <property type="term" value="P:glucan catabolic process"/>
    <property type="evidence" value="ECO:0007669"/>
    <property type="project" value="TreeGrafter"/>
</dbReference>
<keyword evidence="7" id="KW-0326">Glycosidase</keyword>
<gene>
    <name evidence="10" type="ORF">CEP54_001838</name>
</gene>
<dbReference type="InterPro" id="IPR051915">
    <property type="entry name" value="Cellulose_Degrad_GH3"/>
</dbReference>
<dbReference type="FunFam" id="2.60.40.10:FF:000495">
    <property type="entry name" value="Periplasmic beta-glucosidase"/>
    <property type="match status" value="1"/>
</dbReference>
<comment type="similarity">
    <text evidence="2">Belongs to the glycosyl hydrolase 3 family.</text>
</comment>
<evidence type="ECO:0000313" key="10">
    <source>
        <dbReference type="EMBL" id="RSL70277.1"/>
    </source>
</evidence>
<dbReference type="OrthoDB" id="2123594at2759"/>
<dbReference type="InterPro" id="IPR026891">
    <property type="entry name" value="Fn3-like"/>
</dbReference>
<dbReference type="SUPFAM" id="SSF52279">
    <property type="entry name" value="Beta-D-glucan exohydrolase, C-terminal domain"/>
    <property type="match status" value="1"/>
</dbReference>
<dbReference type="GO" id="GO:0008422">
    <property type="term" value="F:beta-glucosidase activity"/>
    <property type="evidence" value="ECO:0007669"/>
    <property type="project" value="UniProtKB-EC"/>
</dbReference>
<dbReference type="InterPro" id="IPR013783">
    <property type="entry name" value="Ig-like_fold"/>
</dbReference>